<evidence type="ECO:0000313" key="2">
    <source>
        <dbReference type="EMBL" id="HHI00389.1"/>
    </source>
</evidence>
<dbReference type="EMBL" id="DRTU01000116">
    <property type="protein sequence ID" value="HHI00389.1"/>
    <property type="molecule type" value="Genomic_DNA"/>
</dbReference>
<proteinExistence type="inferred from homology"/>
<dbReference type="SUPFAM" id="SSF54506">
    <property type="entry name" value="Diaminopimelate epimerase-like"/>
    <property type="match status" value="1"/>
</dbReference>
<dbReference type="FunFam" id="3.10.310.10:FF:000003">
    <property type="entry name" value="Proline racemase"/>
    <property type="match status" value="1"/>
</dbReference>
<comment type="similarity">
    <text evidence="1">Belongs to the proline racemase family.</text>
</comment>
<dbReference type="Gene3D" id="3.10.310.10">
    <property type="entry name" value="Diaminopimelate Epimerase, Chain A, domain 1"/>
    <property type="match status" value="2"/>
</dbReference>
<protein>
    <submittedName>
        <fullName evidence="2">Proline racemase</fullName>
    </submittedName>
</protein>
<dbReference type="AlphaFoldDB" id="A0A7C5P1Q8"/>
<accession>A0A7C5P1Q8</accession>
<dbReference type="Proteomes" id="UP000886217">
    <property type="component" value="Unassembled WGS sequence"/>
</dbReference>
<dbReference type="PANTHER" id="PTHR33442:SF1">
    <property type="entry name" value="TRANS-3-HYDROXY-L-PROLINE DEHYDRATASE"/>
    <property type="match status" value="1"/>
</dbReference>
<name>A0A7C5P1Q8_THELI</name>
<organism evidence="2">
    <name type="scientific">Thermococcus litoralis</name>
    <dbReference type="NCBI Taxonomy" id="2265"/>
    <lineage>
        <taxon>Archaea</taxon>
        <taxon>Methanobacteriati</taxon>
        <taxon>Methanobacteriota</taxon>
        <taxon>Thermococci</taxon>
        <taxon>Thermococcales</taxon>
        <taxon>Thermococcaceae</taxon>
        <taxon>Thermococcus</taxon>
    </lineage>
</organism>
<evidence type="ECO:0000256" key="1">
    <source>
        <dbReference type="ARBA" id="ARBA00007529"/>
    </source>
</evidence>
<gene>
    <name evidence="2" type="ORF">ENL40_02755</name>
</gene>
<dbReference type="InterPro" id="IPR008794">
    <property type="entry name" value="Pro_racemase_fam"/>
</dbReference>
<dbReference type="SFLD" id="SFLDS00028">
    <property type="entry name" value="Proline_Racemase"/>
    <property type="match status" value="1"/>
</dbReference>
<dbReference type="GO" id="GO:0047580">
    <property type="term" value="F:4-hydroxyproline epimerase activity"/>
    <property type="evidence" value="ECO:0007669"/>
    <property type="project" value="TreeGrafter"/>
</dbReference>
<sequence length="348" mass="39177">MFKKLKKLEKWEPPSDWLIIKTLDTHTGGEPLRIIIGGFPEIPGDTILEKRRYLMENLDYLRKALIWEPRGHADMYGAIITEPVSKDADFGVIFLHNEGYSTMCGHATIALGKVAVECGLVEAREPITEIKMDSPAGLIKIYVQVKDGKAKKVYFHNVPSFVLYRDEEIDVPGLGRITYDLAYGGAFYAFINAEDFGLKCTPEYYRELIDIGMKIKRAIMAEKEIEHPFEKDLSFLYGTIFVGSPYEKDSHSRHVCIFAEGEVDRSPTGTGVSARLAILYEKGEIDIGEEITIESIIGSKFTGKIVEETQYGPYKAIIPEVGGTAHIIAKNTFMIDPEDPLKYGFFLR</sequence>
<dbReference type="Pfam" id="PF05544">
    <property type="entry name" value="Pro_racemase"/>
    <property type="match status" value="1"/>
</dbReference>
<reference evidence="2" key="1">
    <citation type="journal article" date="2020" name="mSystems">
        <title>Genome- and Community-Level Interaction Insights into Carbon Utilization and Element Cycling Functions of Hydrothermarchaeota in Hydrothermal Sediment.</title>
        <authorList>
            <person name="Zhou Z."/>
            <person name="Liu Y."/>
            <person name="Xu W."/>
            <person name="Pan J."/>
            <person name="Luo Z.H."/>
            <person name="Li M."/>
        </authorList>
    </citation>
    <scope>NUCLEOTIDE SEQUENCE [LARGE SCALE GENOMIC DNA]</scope>
    <source>
        <strain evidence="2">HyVt-93</strain>
    </source>
</reference>
<comment type="caution">
    <text evidence="2">The sequence shown here is derived from an EMBL/GenBank/DDBJ whole genome shotgun (WGS) entry which is preliminary data.</text>
</comment>
<dbReference type="PIRSF" id="PIRSF029792">
    <property type="entry name" value="Pro_racemase"/>
    <property type="match status" value="1"/>
</dbReference>
<dbReference type="PANTHER" id="PTHR33442">
    <property type="entry name" value="TRANS-3-HYDROXY-L-PROLINE DEHYDRATASE"/>
    <property type="match status" value="1"/>
</dbReference>